<dbReference type="SUPFAM" id="SSF51735">
    <property type="entry name" value="NAD(P)-binding Rossmann-fold domains"/>
    <property type="match status" value="1"/>
</dbReference>
<dbReference type="Pfam" id="PF16363">
    <property type="entry name" value="GDP_Man_Dehyd"/>
    <property type="match status" value="1"/>
</dbReference>
<evidence type="ECO:0000259" key="8">
    <source>
        <dbReference type="Pfam" id="PF16363"/>
    </source>
</evidence>
<comment type="similarity">
    <text evidence="3 7">Belongs to the NAD(P)-dependent epimerase/dehydratase family. dTDP-glucose dehydratase subfamily.</text>
</comment>
<dbReference type="KEGG" id="bmx:BMS_0330"/>
<evidence type="ECO:0000313" key="9">
    <source>
        <dbReference type="EMBL" id="CBW25254.1"/>
    </source>
</evidence>
<gene>
    <name evidence="9" type="primary">rmlB</name>
    <name evidence="9" type="ordered locus">BMS_0330</name>
</gene>
<accession>E1X3F9</accession>
<dbReference type="GO" id="GO:0009225">
    <property type="term" value="P:nucleotide-sugar metabolic process"/>
    <property type="evidence" value="ECO:0007669"/>
    <property type="project" value="InterPro"/>
</dbReference>
<dbReference type="Proteomes" id="UP000008963">
    <property type="component" value="Chromosome"/>
</dbReference>
<dbReference type="AlphaFoldDB" id="E1X3F9"/>
<dbReference type="Gene3D" id="3.40.50.720">
    <property type="entry name" value="NAD(P)-binding Rossmann-like Domain"/>
    <property type="match status" value="1"/>
</dbReference>
<dbReference type="PATRIC" id="fig|862908.3.peg.318"/>
<feature type="domain" description="NAD(P)-binding" evidence="8">
    <location>
        <begin position="7"/>
        <end position="317"/>
    </location>
</feature>
<dbReference type="EMBL" id="FQ312005">
    <property type="protein sequence ID" value="CBW25254.1"/>
    <property type="molecule type" value="Genomic_DNA"/>
</dbReference>
<keyword evidence="6 7" id="KW-0456">Lyase</keyword>
<dbReference type="eggNOG" id="COG1088">
    <property type="taxonomic scope" value="Bacteria"/>
</dbReference>
<dbReference type="STRING" id="862908.BMS_0330"/>
<proteinExistence type="inferred from homology"/>
<dbReference type="InterPro" id="IPR036291">
    <property type="entry name" value="NAD(P)-bd_dom_sf"/>
</dbReference>
<dbReference type="RefSeq" id="WP_014243042.1">
    <property type="nucleotide sequence ID" value="NC_016620.1"/>
</dbReference>
<evidence type="ECO:0000256" key="7">
    <source>
        <dbReference type="RuleBase" id="RU004473"/>
    </source>
</evidence>
<evidence type="ECO:0000256" key="6">
    <source>
        <dbReference type="ARBA" id="ARBA00023239"/>
    </source>
</evidence>
<dbReference type="OrthoDB" id="9803010at2"/>
<dbReference type="NCBIfam" id="TIGR01181">
    <property type="entry name" value="dTDP_gluc_dehyt"/>
    <property type="match status" value="1"/>
</dbReference>
<dbReference type="PANTHER" id="PTHR43000">
    <property type="entry name" value="DTDP-D-GLUCOSE 4,6-DEHYDRATASE-RELATED"/>
    <property type="match status" value="1"/>
</dbReference>
<evidence type="ECO:0000256" key="5">
    <source>
        <dbReference type="ARBA" id="ARBA00023027"/>
    </source>
</evidence>
<reference evidence="10" key="1">
    <citation type="journal article" date="2013" name="ISME J.">
        <title>A small predatory core genome in the divergent marine Bacteriovorax marinus SJ and the terrestrial Bdellovibrio bacteriovorus.</title>
        <authorList>
            <person name="Crossman L.C."/>
            <person name="Chen H."/>
            <person name="Cerdeno-Tarraga A.M."/>
            <person name="Brooks K."/>
            <person name="Quail M.A."/>
            <person name="Pineiro S.A."/>
            <person name="Hobley L."/>
            <person name="Sockett R.E."/>
            <person name="Bentley S.D."/>
            <person name="Parkhill J."/>
            <person name="Williams H.N."/>
            <person name="Stine O.C."/>
        </authorList>
    </citation>
    <scope>NUCLEOTIDE SEQUENCE [LARGE SCALE GENOMIC DNA]</scope>
    <source>
        <strain evidence="10">ATCC BAA-682 / DSM 15412 / SJ</strain>
    </source>
</reference>
<protein>
    <recommendedName>
        <fullName evidence="4 7">dTDP-glucose 4,6-dehydratase</fullName>
        <ecNumber evidence="4 7">4.2.1.46</ecNumber>
    </recommendedName>
</protein>
<evidence type="ECO:0000256" key="1">
    <source>
        <dbReference type="ARBA" id="ARBA00001539"/>
    </source>
</evidence>
<evidence type="ECO:0000256" key="4">
    <source>
        <dbReference type="ARBA" id="ARBA00011990"/>
    </source>
</evidence>
<dbReference type="EC" id="4.2.1.46" evidence="4 7"/>
<organism evidence="9 10">
    <name type="scientific">Halobacteriovorax marinus (strain ATCC BAA-682 / DSM 15412 / SJ)</name>
    <name type="common">Bacteriovorax marinus</name>
    <dbReference type="NCBI Taxonomy" id="862908"/>
    <lineage>
        <taxon>Bacteria</taxon>
        <taxon>Pseudomonadati</taxon>
        <taxon>Bdellovibrionota</taxon>
        <taxon>Bacteriovoracia</taxon>
        <taxon>Bacteriovoracales</taxon>
        <taxon>Halobacteriovoraceae</taxon>
        <taxon>Halobacteriovorax</taxon>
    </lineage>
</organism>
<dbReference type="HOGENOM" id="CLU_007383_1_14_7"/>
<comment type="cofactor">
    <cofactor evidence="2 7">
        <name>NAD(+)</name>
        <dbReference type="ChEBI" id="CHEBI:57540"/>
    </cofactor>
</comment>
<sequence length="336" mass="38527">MKPTIILTGCAGFIGSNFVNSIAQINEIRKAYNFLIIDNLTYCGIYESIKESIDNNEHLSFKRIDIRNPSEVAELKKIKNPHGIIHFAAESHVDNSIKNPNIFIETNIIGTLNLLNLSLKLRETNSNFRFLHISTDEVYGSLRELENAFTENHQIKPSSPYSSSKAGSDLLVKSYFHTYSLNTVITRCSNNYGPFQFPEKLIPKTIINGLSGMPIPIYGNGMNIRDWIYVDDHNRGVWAAYTKGKSGETYNLGGECEKRNIEIAKNILKRINRSEDLIIYTEDRLGHDWRYAVDIKKSQEELSWKPKTSFPEGIDKTIEWYKENQKWVQLAQARII</sequence>
<evidence type="ECO:0000313" key="10">
    <source>
        <dbReference type="Proteomes" id="UP000008963"/>
    </source>
</evidence>
<comment type="catalytic activity">
    <reaction evidence="1 7">
        <text>dTDP-alpha-D-glucose = dTDP-4-dehydro-6-deoxy-alpha-D-glucose + H2O</text>
        <dbReference type="Rhea" id="RHEA:17221"/>
        <dbReference type="ChEBI" id="CHEBI:15377"/>
        <dbReference type="ChEBI" id="CHEBI:57477"/>
        <dbReference type="ChEBI" id="CHEBI:57649"/>
        <dbReference type="EC" id="4.2.1.46"/>
    </reaction>
</comment>
<name>E1X3F9_HALMS</name>
<evidence type="ECO:0000256" key="2">
    <source>
        <dbReference type="ARBA" id="ARBA00001911"/>
    </source>
</evidence>
<evidence type="ECO:0000256" key="3">
    <source>
        <dbReference type="ARBA" id="ARBA00008178"/>
    </source>
</evidence>
<dbReference type="InterPro" id="IPR016040">
    <property type="entry name" value="NAD(P)-bd_dom"/>
</dbReference>
<keyword evidence="10" id="KW-1185">Reference proteome</keyword>
<dbReference type="Gene3D" id="3.90.25.10">
    <property type="entry name" value="UDP-galactose 4-epimerase, domain 1"/>
    <property type="match status" value="1"/>
</dbReference>
<keyword evidence="5" id="KW-0520">NAD</keyword>
<dbReference type="GO" id="GO:0008460">
    <property type="term" value="F:dTDP-glucose 4,6-dehydratase activity"/>
    <property type="evidence" value="ECO:0007669"/>
    <property type="project" value="UniProtKB-EC"/>
</dbReference>
<dbReference type="InterPro" id="IPR005888">
    <property type="entry name" value="dTDP_Gluc_deHydtase"/>
</dbReference>